<dbReference type="EMBL" id="KB445563">
    <property type="protein sequence ID" value="EMC91749.1"/>
    <property type="molecule type" value="Genomic_DNA"/>
</dbReference>
<sequence length="90" mass="9516">MDLLGGCRLSRPQTVCCNAAMNPQTCSTALVLNPAVSPRCYPVITRSTFVVVALQATAGRAAAELIAPPIDDMGTLTRFSGDLDLKQPRP</sequence>
<name>M2MYK9_BAUPA</name>
<accession>M2MYK9</accession>
<keyword evidence="2" id="KW-1185">Reference proteome</keyword>
<dbReference type="Proteomes" id="UP000011761">
    <property type="component" value="Unassembled WGS sequence"/>
</dbReference>
<gene>
    <name evidence="1" type="ORF">BAUCODRAFT_126746</name>
</gene>
<dbReference type="AlphaFoldDB" id="M2MYK9"/>
<dbReference type="GeneID" id="19108080"/>
<organism evidence="1 2">
    <name type="scientific">Baudoinia panamericana (strain UAMH 10762)</name>
    <name type="common">Angels' share fungus</name>
    <name type="synonym">Baudoinia compniacensis (strain UAMH 10762)</name>
    <dbReference type="NCBI Taxonomy" id="717646"/>
    <lineage>
        <taxon>Eukaryota</taxon>
        <taxon>Fungi</taxon>
        <taxon>Dikarya</taxon>
        <taxon>Ascomycota</taxon>
        <taxon>Pezizomycotina</taxon>
        <taxon>Dothideomycetes</taxon>
        <taxon>Dothideomycetidae</taxon>
        <taxon>Mycosphaerellales</taxon>
        <taxon>Teratosphaeriaceae</taxon>
        <taxon>Baudoinia</taxon>
    </lineage>
</organism>
<dbReference type="KEGG" id="bcom:BAUCODRAFT_126746"/>
<dbReference type="HOGENOM" id="CLU_2440491_0_0_1"/>
<reference evidence="1 2" key="1">
    <citation type="journal article" date="2012" name="PLoS Pathog.">
        <title>Diverse lifestyles and strategies of plant pathogenesis encoded in the genomes of eighteen Dothideomycetes fungi.</title>
        <authorList>
            <person name="Ohm R.A."/>
            <person name="Feau N."/>
            <person name="Henrissat B."/>
            <person name="Schoch C.L."/>
            <person name="Horwitz B.A."/>
            <person name="Barry K.W."/>
            <person name="Condon B.J."/>
            <person name="Copeland A.C."/>
            <person name="Dhillon B."/>
            <person name="Glaser F."/>
            <person name="Hesse C.N."/>
            <person name="Kosti I."/>
            <person name="LaButti K."/>
            <person name="Lindquist E.A."/>
            <person name="Lucas S."/>
            <person name="Salamov A.A."/>
            <person name="Bradshaw R.E."/>
            <person name="Ciuffetti L."/>
            <person name="Hamelin R.C."/>
            <person name="Kema G.H.J."/>
            <person name="Lawrence C."/>
            <person name="Scott J.A."/>
            <person name="Spatafora J.W."/>
            <person name="Turgeon B.G."/>
            <person name="de Wit P.J.G.M."/>
            <person name="Zhong S."/>
            <person name="Goodwin S.B."/>
            <person name="Grigoriev I.V."/>
        </authorList>
    </citation>
    <scope>NUCLEOTIDE SEQUENCE [LARGE SCALE GENOMIC DNA]</scope>
    <source>
        <strain evidence="1 2">UAMH 10762</strain>
    </source>
</reference>
<evidence type="ECO:0000313" key="1">
    <source>
        <dbReference type="EMBL" id="EMC91749.1"/>
    </source>
</evidence>
<dbReference type="RefSeq" id="XP_007681199.1">
    <property type="nucleotide sequence ID" value="XM_007683009.1"/>
</dbReference>
<evidence type="ECO:0000313" key="2">
    <source>
        <dbReference type="Proteomes" id="UP000011761"/>
    </source>
</evidence>
<proteinExistence type="predicted"/>
<protein>
    <submittedName>
        <fullName evidence="1">Uncharacterized protein</fullName>
    </submittedName>
</protein>